<dbReference type="Gene3D" id="3.30.10.10">
    <property type="entry name" value="Trypsin Inhibitor V, subunit A"/>
    <property type="match status" value="1"/>
</dbReference>
<reference evidence="4 5" key="3">
    <citation type="journal article" date="2010" name="BMC Genomics">
        <title>Transcriptome sequencing and comparative analysis of cucumber flowers with different sex types.</title>
        <authorList>
            <person name="Guo S."/>
            <person name="Zheng Y."/>
            <person name="Joung J.G."/>
            <person name="Liu S."/>
            <person name="Zhang Z."/>
            <person name="Crasta O.R."/>
            <person name="Sobral B.W."/>
            <person name="Xu Y."/>
            <person name="Huang S."/>
            <person name="Fei Z."/>
        </authorList>
    </citation>
    <scope>NUCLEOTIDE SEQUENCE [LARGE SCALE GENOMIC DNA]</scope>
    <source>
        <strain evidence="5">cv. 9930</strain>
    </source>
</reference>
<keyword evidence="2" id="KW-0646">Protease inhibitor</keyword>
<dbReference type="GO" id="GO:0009611">
    <property type="term" value="P:response to wounding"/>
    <property type="evidence" value="ECO:0007669"/>
    <property type="project" value="InterPro"/>
</dbReference>
<gene>
    <name evidence="4" type="ORF">Csa_3G002460</name>
</gene>
<dbReference type="InterPro" id="IPR036354">
    <property type="entry name" value="Prot_inh_pot1_sf"/>
</dbReference>
<evidence type="ECO:0000313" key="5">
    <source>
        <dbReference type="Proteomes" id="UP000029981"/>
    </source>
</evidence>
<dbReference type="PROSITE" id="PS00285">
    <property type="entry name" value="POTATO_INHIBITOR"/>
    <property type="match status" value="1"/>
</dbReference>
<evidence type="ECO:0000313" key="4">
    <source>
        <dbReference type="EMBL" id="KGN55626.1"/>
    </source>
</evidence>
<accession>A0A0A0L652</accession>
<dbReference type="Proteomes" id="UP000029981">
    <property type="component" value="Chromosome 3"/>
</dbReference>
<dbReference type="Pfam" id="PF00280">
    <property type="entry name" value="potato_inhibit"/>
    <property type="match status" value="1"/>
</dbReference>
<evidence type="ECO:0000256" key="1">
    <source>
        <dbReference type="ARBA" id="ARBA00008210"/>
    </source>
</evidence>
<dbReference type="Gramene" id="KGN55626">
    <property type="protein sequence ID" value="KGN55626"/>
    <property type="gene ID" value="Csa_3G002460"/>
</dbReference>
<sequence length="79" mass="8967">MEMSHEMPPGAKTEWPELVGRDANEAEFIIVKENPFTLPYVSHPDLEFDMIGANPKFLVSLPVNNLEDYLIVKTPRCGH</sequence>
<reference evidence="4 5" key="4">
    <citation type="journal article" date="2011" name="BMC Genomics">
        <title>RNA-Seq improves annotation of protein-coding genes in the cucumber genome.</title>
        <authorList>
            <person name="Li Z."/>
            <person name="Zhang Z."/>
            <person name="Yan P."/>
            <person name="Huang S."/>
            <person name="Fei Z."/>
            <person name="Lin K."/>
        </authorList>
    </citation>
    <scope>NUCLEOTIDE SEQUENCE [LARGE SCALE GENOMIC DNA]</scope>
    <source>
        <strain evidence="5">cv. 9930</strain>
    </source>
</reference>
<evidence type="ECO:0000256" key="3">
    <source>
        <dbReference type="ARBA" id="ARBA00022900"/>
    </source>
</evidence>
<reference evidence="4 5" key="2">
    <citation type="journal article" date="2009" name="PLoS ONE">
        <title>An integrated genetic and cytogenetic map of the cucumber genome.</title>
        <authorList>
            <person name="Ren Y."/>
            <person name="Zhang Z."/>
            <person name="Liu J."/>
            <person name="Staub J.E."/>
            <person name="Han Y."/>
            <person name="Cheng Z."/>
            <person name="Li X."/>
            <person name="Lu J."/>
            <person name="Miao H."/>
            <person name="Kang H."/>
            <person name="Xie B."/>
            <person name="Gu X."/>
            <person name="Wang X."/>
            <person name="Du Y."/>
            <person name="Jin W."/>
            <person name="Huang S."/>
        </authorList>
    </citation>
    <scope>NUCLEOTIDE SEQUENCE [LARGE SCALE GENOMIC DNA]</scope>
    <source>
        <strain evidence="5">cv. 9930</strain>
    </source>
</reference>
<dbReference type="SUPFAM" id="SSF54654">
    <property type="entry name" value="CI-2 family of serine protease inhibitors"/>
    <property type="match status" value="1"/>
</dbReference>
<dbReference type="InterPro" id="IPR000864">
    <property type="entry name" value="Prot_inh_pot1"/>
</dbReference>
<keyword evidence="3" id="KW-0722">Serine protease inhibitor</keyword>
<dbReference type="AlphaFoldDB" id="A0A0A0L652"/>
<proteinExistence type="inferred from homology"/>
<keyword evidence="5" id="KW-1185">Reference proteome</keyword>
<dbReference type="GO" id="GO:0004867">
    <property type="term" value="F:serine-type endopeptidase inhibitor activity"/>
    <property type="evidence" value="ECO:0007669"/>
    <property type="project" value="UniProtKB-KW"/>
</dbReference>
<name>A0A0A0L652_CUCSA</name>
<protein>
    <submittedName>
        <fullName evidence="4">Uncharacterized protein</fullName>
    </submittedName>
</protein>
<dbReference type="EMBL" id="CM002924">
    <property type="protein sequence ID" value="KGN55626.1"/>
    <property type="molecule type" value="Genomic_DNA"/>
</dbReference>
<organism evidence="4 5">
    <name type="scientific">Cucumis sativus</name>
    <name type="common">Cucumber</name>
    <dbReference type="NCBI Taxonomy" id="3659"/>
    <lineage>
        <taxon>Eukaryota</taxon>
        <taxon>Viridiplantae</taxon>
        <taxon>Streptophyta</taxon>
        <taxon>Embryophyta</taxon>
        <taxon>Tracheophyta</taxon>
        <taxon>Spermatophyta</taxon>
        <taxon>Magnoliopsida</taxon>
        <taxon>eudicotyledons</taxon>
        <taxon>Gunneridae</taxon>
        <taxon>Pentapetalae</taxon>
        <taxon>rosids</taxon>
        <taxon>fabids</taxon>
        <taxon>Cucurbitales</taxon>
        <taxon>Cucurbitaceae</taxon>
        <taxon>Benincaseae</taxon>
        <taxon>Cucumis</taxon>
    </lineage>
</organism>
<evidence type="ECO:0000256" key="2">
    <source>
        <dbReference type="ARBA" id="ARBA00022690"/>
    </source>
</evidence>
<comment type="similarity">
    <text evidence="1">Belongs to the protease inhibitor I13 (potato type I serine protease inhibitor) family.</text>
</comment>
<reference evidence="4 5" key="1">
    <citation type="journal article" date="2009" name="Nat. Genet.">
        <title>The genome of the cucumber, Cucumis sativus L.</title>
        <authorList>
            <person name="Huang S."/>
            <person name="Li R."/>
            <person name="Zhang Z."/>
            <person name="Li L."/>
            <person name="Gu X."/>
            <person name="Fan W."/>
            <person name="Lucas W.J."/>
            <person name="Wang X."/>
            <person name="Xie B."/>
            <person name="Ni P."/>
            <person name="Ren Y."/>
            <person name="Zhu H."/>
            <person name="Li J."/>
            <person name="Lin K."/>
            <person name="Jin W."/>
            <person name="Fei Z."/>
            <person name="Li G."/>
            <person name="Staub J."/>
            <person name="Kilian A."/>
            <person name="van der Vossen E.A."/>
            <person name="Wu Y."/>
            <person name="Guo J."/>
            <person name="He J."/>
            <person name="Jia Z."/>
            <person name="Ren Y."/>
            <person name="Tian G."/>
            <person name="Lu Y."/>
            <person name="Ruan J."/>
            <person name="Qian W."/>
            <person name="Wang M."/>
            <person name="Huang Q."/>
            <person name="Li B."/>
            <person name="Xuan Z."/>
            <person name="Cao J."/>
            <person name="Asan"/>
            <person name="Wu Z."/>
            <person name="Zhang J."/>
            <person name="Cai Q."/>
            <person name="Bai Y."/>
            <person name="Zhao B."/>
            <person name="Han Y."/>
            <person name="Li Y."/>
            <person name="Li X."/>
            <person name="Wang S."/>
            <person name="Shi Q."/>
            <person name="Liu S."/>
            <person name="Cho W.K."/>
            <person name="Kim J.Y."/>
            <person name="Xu Y."/>
            <person name="Heller-Uszynska K."/>
            <person name="Miao H."/>
            <person name="Cheng Z."/>
            <person name="Zhang S."/>
            <person name="Wu J."/>
            <person name="Yang Y."/>
            <person name="Kang H."/>
            <person name="Li M."/>
            <person name="Liang H."/>
            <person name="Ren X."/>
            <person name="Shi Z."/>
            <person name="Wen M."/>
            <person name="Jian M."/>
            <person name="Yang H."/>
            <person name="Zhang G."/>
            <person name="Yang Z."/>
            <person name="Chen R."/>
            <person name="Liu S."/>
            <person name="Li J."/>
            <person name="Ma L."/>
            <person name="Liu H."/>
            <person name="Zhou Y."/>
            <person name="Zhao J."/>
            <person name="Fang X."/>
            <person name="Li G."/>
            <person name="Fang L."/>
            <person name="Li Y."/>
            <person name="Liu D."/>
            <person name="Zheng H."/>
            <person name="Zhang Y."/>
            <person name="Qin N."/>
            <person name="Li Z."/>
            <person name="Yang G."/>
            <person name="Yang S."/>
            <person name="Bolund L."/>
            <person name="Kristiansen K."/>
            <person name="Zheng H."/>
            <person name="Li S."/>
            <person name="Zhang X."/>
            <person name="Yang H."/>
            <person name="Wang J."/>
            <person name="Sun R."/>
            <person name="Zhang B."/>
            <person name="Jiang S."/>
            <person name="Wang J."/>
            <person name="Du Y."/>
            <person name="Li S."/>
        </authorList>
    </citation>
    <scope>NUCLEOTIDE SEQUENCE [LARGE SCALE GENOMIC DNA]</scope>
    <source>
        <strain evidence="5">cv. 9930</strain>
    </source>
</reference>